<dbReference type="Proteomes" id="UP000321944">
    <property type="component" value="Chromosome"/>
</dbReference>
<organism evidence="10 11">
    <name type="scientific">Leptotrichia wadei</name>
    <dbReference type="NCBI Taxonomy" id="157687"/>
    <lineage>
        <taxon>Bacteria</taxon>
        <taxon>Fusobacteriati</taxon>
        <taxon>Fusobacteriota</taxon>
        <taxon>Fusobacteriia</taxon>
        <taxon>Fusobacteriales</taxon>
        <taxon>Leptotrichiaceae</taxon>
        <taxon>Leptotrichia</taxon>
    </lineage>
</organism>
<reference evidence="10 11" key="1">
    <citation type="submission" date="2019-07" db="EMBL/GenBank/DDBJ databases">
        <title>Complete Genome Sequence of Leptotrichia wadei Strain JMUB3936.</title>
        <authorList>
            <person name="Watanabe S."/>
            <person name="Cui L."/>
        </authorList>
    </citation>
    <scope>NUCLEOTIDE SEQUENCE [LARGE SCALE GENOMIC DNA]</scope>
    <source>
        <strain evidence="10 11">JMUB3936</strain>
    </source>
</reference>
<dbReference type="RefSeq" id="WP_147003555.1">
    <property type="nucleotide sequence ID" value="NZ_AP019841.1"/>
</dbReference>
<evidence type="ECO:0000256" key="2">
    <source>
        <dbReference type="ARBA" id="ARBA00022150"/>
    </source>
</evidence>
<dbReference type="InterPro" id="IPR005537">
    <property type="entry name" value="RAMP_III_fam"/>
</dbReference>
<evidence type="ECO:0000256" key="5">
    <source>
        <dbReference type="ARBA" id="ARBA00022801"/>
    </source>
</evidence>
<feature type="domain" description="CRISPR type III-associated protein" evidence="9">
    <location>
        <begin position="16"/>
        <end position="211"/>
    </location>
</feature>
<dbReference type="Pfam" id="PF03787">
    <property type="entry name" value="RAMPs"/>
    <property type="match status" value="1"/>
</dbReference>
<protein>
    <recommendedName>
        <fullName evidence="2">CRISPR system Cms endoribonuclease Csm3</fullName>
    </recommendedName>
    <alternativeName>
        <fullName evidence="8">CRISPR type III A-associated RAMP protein Csm3</fullName>
    </alternativeName>
</protein>
<dbReference type="GO" id="GO:0004519">
    <property type="term" value="F:endonuclease activity"/>
    <property type="evidence" value="ECO:0007669"/>
    <property type="project" value="UniProtKB-KW"/>
</dbReference>
<evidence type="ECO:0000313" key="11">
    <source>
        <dbReference type="Proteomes" id="UP000321944"/>
    </source>
</evidence>
<keyword evidence="3" id="KW-0540">Nuclease</keyword>
<comment type="similarity">
    <text evidence="1">Belongs to the CRISPR-associated Csm3 family.</text>
</comment>
<dbReference type="EMBL" id="AP019841">
    <property type="protein sequence ID" value="BBM54791.1"/>
    <property type="molecule type" value="Genomic_DNA"/>
</dbReference>
<evidence type="ECO:0000256" key="7">
    <source>
        <dbReference type="ARBA" id="ARBA00023118"/>
    </source>
</evidence>
<dbReference type="InterPro" id="IPR052216">
    <property type="entry name" value="CRISPR_Csm3_endoribonuclease"/>
</dbReference>
<dbReference type="GO" id="GO:0051607">
    <property type="term" value="P:defense response to virus"/>
    <property type="evidence" value="ECO:0007669"/>
    <property type="project" value="UniProtKB-KW"/>
</dbReference>
<evidence type="ECO:0000313" key="10">
    <source>
        <dbReference type="EMBL" id="BBM54791.1"/>
    </source>
</evidence>
<evidence type="ECO:0000256" key="4">
    <source>
        <dbReference type="ARBA" id="ARBA00022759"/>
    </source>
</evidence>
<name>A0A510KVJ5_9FUSO</name>
<dbReference type="AlphaFoldDB" id="A0A510KVJ5"/>
<gene>
    <name evidence="10" type="ORF">JMUB3936_1075</name>
</gene>
<dbReference type="PANTHER" id="PTHR35579">
    <property type="entry name" value="CRISPR SYSTEM CMS ENDORIBONUCLEASE CSM3"/>
    <property type="match status" value="1"/>
</dbReference>
<keyword evidence="4" id="KW-0255">Endonuclease</keyword>
<dbReference type="InterPro" id="IPR013412">
    <property type="entry name" value="CRISPR-assoc_RAMP_Csm3"/>
</dbReference>
<evidence type="ECO:0000256" key="1">
    <source>
        <dbReference type="ARBA" id="ARBA00006342"/>
    </source>
</evidence>
<evidence type="ECO:0000256" key="6">
    <source>
        <dbReference type="ARBA" id="ARBA00022884"/>
    </source>
</evidence>
<proteinExistence type="inferred from homology"/>
<evidence type="ECO:0000256" key="3">
    <source>
        <dbReference type="ARBA" id="ARBA00022722"/>
    </source>
</evidence>
<evidence type="ECO:0000259" key="9">
    <source>
        <dbReference type="Pfam" id="PF03787"/>
    </source>
</evidence>
<dbReference type="GO" id="GO:0016787">
    <property type="term" value="F:hydrolase activity"/>
    <property type="evidence" value="ECO:0007669"/>
    <property type="project" value="UniProtKB-KW"/>
</dbReference>
<evidence type="ECO:0000256" key="8">
    <source>
        <dbReference type="ARBA" id="ARBA00033183"/>
    </source>
</evidence>
<dbReference type="NCBIfam" id="TIGR02582">
    <property type="entry name" value="cas7_TM1809"/>
    <property type="match status" value="1"/>
</dbReference>
<keyword evidence="6" id="KW-0694">RNA-binding</keyword>
<dbReference type="OrthoDB" id="1063910at2"/>
<accession>A0A510KVJ5</accession>
<sequence length="239" mass="26581">MSEYKLMGIYKISGQIKLETGLHIGGDEGVIEIGGNDNPIVRDIATENPYIPGSSLKGKMRYLLEWYTGKVTSDGKVYDGKNLSKDSEGDTLLNVFGGTAGGNGRKGPTRITVKDIFLSEDSEKEVKKMKERTGTDTELKIENSINRLDSSANPRNLERVPRNLIFDMEINFKVLNIDKKDEIEKIIKDGLKLVEIEGLGGAVSRGSGQIKFENLKIKNLFDEQQKEENLNLNDIKLGD</sequence>
<dbReference type="PANTHER" id="PTHR35579:SF6">
    <property type="entry name" value="DUF324 DOMAIN-CONTAINING PROTEIN"/>
    <property type="match status" value="1"/>
</dbReference>
<dbReference type="GO" id="GO:0003723">
    <property type="term" value="F:RNA binding"/>
    <property type="evidence" value="ECO:0007669"/>
    <property type="project" value="UniProtKB-KW"/>
</dbReference>
<keyword evidence="5" id="KW-0378">Hydrolase</keyword>
<keyword evidence="7" id="KW-0051">Antiviral defense</keyword>